<accession>A0ABX6P5U6</accession>
<protein>
    <submittedName>
        <fullName evidence="1">Uncharacterized protein</fullName>
    </submittedName>
</protein>
<evidence type="ECO:0000313" key="2">
    <source>
        <dbReference type="Proteomes" id="UP000500826"/>
    </source>
</evidence>
<gene>
    <name evidence="1" type="ORF">HK414_12990</name>
</gene>
<proteinExistence type="predicted"/>
<organism evidence="1 2">
    <name type="scientific">Ramlibacter terrae</name>
    <dbReference type="NCBI Taxonomy" id="2732511"/>
    <lineage>
        <taxon>Bacteria</taxon>
        <taxon>Pseudomonadati</taxon>
        <taxon>Pseudomonadota</taxon>
        <taxon>Betaproteobacteria</taxon>
        <taxon>Burkholderiales</taxon>
        <taxon>Comamonadaceae</taxon>
        <taxon>Ramlibacter</taxon>
    </lineage>
</organism>
<evidence type="ECO:0000313" key="1">
    <source>
        <dbReference type="EMBL" id="QJW84361.1"/>
    </source>
</evidence>
<keyword evidence="2" id="KW-1185">Reference proteome</keyword>
<sequence>MMNKMEELAREVTGDSVMLEQGAGFGEVDRVSLHALQVRLLAAEMGLLEGDGNAWRRVDALERRLRVLTDRRRFSTT</sequence>
<dbReference type="EMBL" id="CP053418">
    <property type="protein sequence ID" value="QJW84361.1"/>
    <property type="molecule type" value="Genomic_DNA"/>
</dbReference>
<reference evidence="1 2" key="1">
    <citation type="submission" date="2020-05" db="EMBL/GenBank/DDBJ databases">
        <title>Ramlibacter rhizophilus sp. nov., isolated from rhizosphere soil of national flower Mugunghwa from South Korea.</title>
        <authorList>
            <person name="Zheng-Fei Y."/>
            <person name="Huan T."/>
        </authorList>
    </citation>
    <scope>NUCLEOTIDE SEQUENCE [LARGE SCALE GENOMIC DNA]</scope>
    <source>
        <strain evidence="1 2">H242</strain>
    </source>
</reference>
<dbReference type="Proteomes" id="UP000500826">
    <property type="component" value="Chromosome"/>
</dbReference>
<name>A0ABX6P5U6_9BURK</name>